<gene>
    <name evidence="1" type="ORF">F0L46_22965</name>
</gene>
<dbReference type="EMBL" id="VUOA01000044">
    <property type="protein sequence ID" value="KAA2234736.1"/>
    <property type="molecule type" value="Genomic_DNA"/>
</dbReference>
<dbReference type="Proteomes" id="UP000323142">
    <property type="component" value="Unassembled WGS sequence"/>
</dbReference>
<dbReference type="AlphaFoldDB" id="A0A5B2V7F5"/>
<dbReference type="NCBIfam" id="TIGR01558">
    <property type="entry name" value="sm_term_P27"/>
    <property type="match status" value="1"/>
</dbReference>
<evidence type="ECO:0000313" key="1">
    <source>
        <dbReference type="EMBL" id="KAA2234736.1"/>
    </source>
</evidence>
<dbReference type="RefSeq" id="WP_149821949.1">
    <property type="nucleotide sequence ID" value="NZ_VUOA01000044.1"/>
</dbReference>
<protein>
    <submittedName>
        <fullName evidence="1">Phage terminase small subunit P27 family</fullName>
    </submittedName>
</protein>
<name>A0A5B2V7F5_9HYPH</name>
<organism evidence="1 2">
    <name type="scientific">Salinarimonas soli</name>
    <dbReference type="NCBI Taxonomy" id="1638099"/>
    <lineage>
        <taxon>Bacteria</taxon>
        <taxon>Pseudomonadati</taxon>
        <taxon>Pseudomonadota</taxon>
        <taxon>Alphaproteobacteria</taxon>
        <taxon>Hyphomicrobiales</taxon>
        <taxon>Salinarimonadaceae</taxon>
        <taxon>Salinarimonas</taxon>
    </lineage>
</organism>
<evidence type="ECO:0000313" key="2">
    <source>
        <dbReference type="Proteomes" id="UP000323142"/>
    </source>
</evidence>
<comment type="caution">
    <text evidence="1">The sequence shown here is derived from an EMBL/GenBank/DDBJ whole genome shotgun (WGS) entry which is preliminary data.</text>
</comment>
<proteinExistence type="predicted"/>
<accession>A0A5B2V7F5</accession>
<keyword evidence="2" id="KW-1185">Reference proteome</keyword>
<reference evidence="1 2" key="1">
    <citation type="submission" date="2019-09" db="EMBL/GenBank/DDBJ databases">
        <title>Salinarimonas rosea gen. nov., sp. nov., a new member of the a-2 subgroup of the Proteobacteria.</title>
        <authorList>
            <person name="Liu J."/>
        </authorList>
    </citation>
    <scope>NUCLEOTIDE SEQUENCE [LARGE SCALE GENOMIC DNA]</scope>
    <source>
        <strain evidence="1 2">BN140002</strain>
    </source>
</reference>
<dbReference type="OrthoDB" id="6010489at2"/>
<sequence>MRGRKPTPTALKVIRGNPGKRPLNRREPRPGVVVPTCPAHLNPSAKAEWKRVARQMVLLGMITELDRAVLASYCQAYGRWVEAERKLKETPMVIRLASGVIQQSPWLAIANKQVELMQRFAAELGLSPVSRTRVAVRPIGPKPWEDTRGGYTGLLAGVPPDVEAYLSGRYKP</sequence>
<reference evidence="1 2" key="2">
    <citation type="submission" date="2019-09" db="EMBL/GenBank/DDBJ databases">
        <authorList>
            <person name="Jin C."/>
        </authorList>
    </citation>
    <scope>NUCLEOTIDE SEQUENCE [LARGE SCALE GENOMIC DNA]</scope>
    <source>
        <strain evidence="1 2">BN140002</strain>
    </source>
</reference>
<dbReference type="InterPro" id="IPR006448">
    <property type="entry name" value="Phage_term_ssu_P27"/>
</dbReference>
<dbReference type="Pfam" id="PF05119">
    <property type="entry name" value="Terminase_4"/>
    <property type="match status" value="1"/>
</dbReference>